<dbReference type="Proteomes" id="UP000712281">
    <property type="component" value="Unassembled WGS sequence"/>
</dbReference>
<comment type="caution">
    <text evidence="2">The sequence shown here is derived from an EMBL/GenBank/DDBJ whole genome shotgun (WGS) entry which is preliminary data.</text>
</comment>
<gene>
    <name evidence="2" type="ORF">F2Q68_00016430</name>
</gene>
<proteinExistence type="predicted"/>
<sequence>MSNTSRGKPSAGSSALRRFRILIIWRPYSCESMRNKKSQEEADGPQNVNSNLHPKPESSWVRKPCPDGESSFLTKHELGRSAATNKNICQNRAAKPKRHSRYDKQKFRYVGREDQGQTCYKRRVKNEDDRTTNNTPAMLRREINSASITEPHDTPQKTVGCFKTSPQQVPRGPLLQA</sequence>
<feature type="region of interest" description="Disordered" evidence="1">
    <location>
        <begin position="145"/>
        <end position="177"/>
    </location>
</feature>
<evidence type="ECO:0000313" key="2">
    <source>
        <dbReference type="EMBL" id="KAF2558211.1"/>
    </source>
</evidence>
<accession>A0A8S9HG86</accession>
<organism evidence="2 3">
    <name type="scientific">Brassica cretica</name>
    <name type="common">Mustard</name>
    <dbReference type="NCBI Taxonomy" id="69181"/>
    <lineage>
        <taxon>Eukaryota</taxon>
        <taxon>Viridiplantae</taxon>
        <taxon>Streptophyta</taxon>
        <taxon>Embryophyta</taxon>
        <taxon>Tracheophyta</taxon>
        <taxon>Spermatophyta</taxon>
        <taxon>Magnoliopsida</taxon>
        <taxon>eudicotyledons</taxon>
        <taxon>Gunneridae</taxon>
        <taxon>Pentapetalae</taxon>
        <taxon>rosids</taxon>
        <taxon>malvids</taxon>
        <taxon>Brassicales</taxon>
        <taxon>Brassicaceae</taxon>
        <taxon>Brassiceae</taxon>
        <taxon>Brassica</taxon>
    </lineage>
</organism>
<dbReference type="AlphaFoldDB" id="A0A8S9HG86"/>
<evidence type="ECO:0000256" key="1">
    <source>
        <dbReference type="SAM" id="MobiDB-lite"/>
    </source>
</evidence>
<protein>
    <submittedName>
        <fullName evidence="2">Uncharacterized protein</fullName>
    </submittedName>
</protein>
<dbReference type="EMBL" id="QGKW02001940">
    <property type="protein sequence ID" value="KAF2558211.1"/>
    <property type="molecule type" value="Genomic_DNA"/>
</dbReference>
<name>A0A8S9HG86_BRACR</name>
<reference evidence="2" key="1">
    <citation type="submission" date="2019-12" db="EMBL/GenBank/DDBJ databases">
        <title>Genome sequencing and annotation of Brassica cretica.</title>
        <authorList>
            <person name="Studholme D.J."/>
            <person name="Sarris P.F."/>
        </authorList>
    </citation>
    <scope>NUCLEOTIDE SEQUENCE</scope>
    <source>
        <strain evidence="2">PFS-001/15</strain>
        <tissue evidence="2">Leaf</tissue>
    </source>
</reference>
<evidence type="ECO:0000313" key="3">
    <source>
        <dbReference type="Proteomes" id="UP000712281"/>
    </source>
</evidence>
<feature type="region of interest" description="Disordered" evidence="1">
    <location>
        <begin position="34"/>
        <end position="106"/>
    </location>
</feature>